<dbReference type="EC" id="3.5.1.2" evidence="3 6"/>
<evidence type="ECO:0000256" key="1">
    <source>
        <dbReference type="ARBA" id="ARBA00011076"/>
    </source>
</evidence>
<dbReference type="GO" id="GO:0006537">
    <property type="term" value="P:glutamate biosynthetic process"/>
    <property type="evidence" value="ECO:0007669"/>
    <property type="project" value="TreeGrafter"/>
</dbReference>
<feature type="binding site" evidence="6">
    <location>
        <position position="167"/>
    </location>
    <ligand>
        <name>substrate</name>
    </ligand>
</feature>
<dbReference type="InterPro" id="IPR012338">
    <property type="entry name" value="Beta-lactam/transpept-like"/>
</dbReference>
<dbReference type="PANTHER" id="PTHR12544">
    <property type="entry name" value="GLUTAMINASE"/>
    <property type="match status" value="1"/>
</dbReference>
<reference evidence="7 8" key="1">
    <citation type="submission" date="2014-04" db="EMBL/GenBank/DDBJ databases">
        <title>Marinobacterium kochiensis sp. nov., isolated from sediment sample collected from Kochi backwaters in Kerala, India.</title>
        <authorList>
            <person name="Singh A."/>
            <person name="Pinnaka A.K."/>
        </authorList>
    </citation>
    <scope>NUCLEOTIDE SEQUENCE [LARGE SCALE GENOMIC DNA]</scope>
    <source>
        <strain evidence="7 8">AK27</strain>
    </source>
</reference>
<gene>
    <name evidence="6" type="primary">glsA</name>
    <name evidence="7" type="ORF">ADIMK_3833</name>
</gene>
<dbReference type="Gene3D" id="3.40.710.10">
    <property type="entry name" value="DD-peptidase/beta-lactamase superfamily"/>
    <property type="match status" value="1"/>
</dbReference>
<feature type="binding site" evidence="6">
    <location>
        <position position="116"/>
    </location>
    <ligand>
        <name>substrate</name>
    </ligand>
</feature>
<organism evidence="7 8">
    <name type="scientific">Marinobacterium lacunae</name>
    <dbReference type="NCBI Taxonomy" id="1232683"/>
    <lineage>
        <taxon>Bacteria</taxon>
        <taxon>Pseudomonadati</taxon>
        <taxon>Pseudomonadota</taxon>
        <taxon>Gammaproteobacteria</taxon>
        <taxon>Oceanospirillales</taxon>
        <taxon>Oceanospirillaceae</taxon>
        <taxon>Marinobacterium</taxon>
    </lineage>
</organism>
<evidence type="ECO:0000313" key="7">
    <source>
        <dbReference type="EMBL" id="KEA62172.1"/>
    </source>
</evidence>
<proteinExistence type="inferred from homology"/>
<feature type="binding site" evidence="6">
    <location>
        <position position="243"/>
    </location>
    <ligand>
        <name>substrate</name>
    </ligand>
</feature>
<dbReference type="Pfam" id="PF04960">
    <property type="entry name" value="Glutaminase"/>
    <property type="match status" value="1"/>
</dbReference>
<accession>A0A081FUG7</accession>
<evidence type="ECO:0000313" key="8">
    <source>
        <dbReference type="Proteomes" id="UP000028252"/>
    </source>
</evidence>
<feature type="binding site" evidence="6">
    <location>
        <position position="66"/>
    </location>
    <ligand>
        <name>substrate</name>
    </ligand>
</feature>
<dbReference type="GO" id="GO:0004359">
    <property type="term" value="F:glutaminase activity"/>
    <property type="evidence" value="ECO:0007669"/>
    <property type="project" value="UniProtKB-UniRule"/>
</dbReference>
<dbReference type="PATRIC" id="fig|1232683.4.peg.3774"/>
<evidence type="ECO:0000256" key="4">
    <source>
        <dbReference type="ARBA" id="ARBA00022801"/>
    </source>
</evidence>
<protein>
    <recommendedName>
        <fullName evidence="3 6">Glutaminase</fullName>
        <ecNumber evidence="3 6">3.5.1.2</ecNumber>
    </recommendedName>
</protein>
<name>A0A081FUG7_9GAMM</name>
<dbReference type="NCBIfam" id="TIGR03814">
    <property type="entry name" value="Gln_ase"/>
    <property type="match status" value="1"/>
</dbReference>
<comment type="catalytic activity">
    <reaction evidence="5 6">
        <text>L-glutamine + H2O = L-glutamate + NH4(+)</text>
        <dbReference type="Rhea" id="RHEA:15889"/>
        <dbReference type="ChEBI" id="CHEBI:15377"/>
        <dbReference type="ChEBI" id="CHEBI:28938"/>
        <dbReference type="ChEBI" id="CHEBI:29985"/>
        <dbReference type="ChEBI" id="CHEBI:58359"/>
        <dbReference type="EC" id="3.5.1.2"/>
    </reaction>
</comment>
<comment type="subunit">
    <text evidence="2 6">Homotetramer.</text>
</comment>
<evidence type="ECO:0000256" key="3">
    <source>
        <dbReference type="ARBA" id="ARBA00012918"/>
    </source>
</evidence>
<dbReference type="eggNOG" id="COG2066">
    <property type="taxonomic scope" value="Bacteria"/>
</dbReference>
<dbReference type="PANTHER" id="PTHR12544:SF29">
    <property type="entry name" value="GLUTAMINASE"/>
    <property type="match status" value="1"/>
</dbReference>
<dbReference type="Proteomes" id="UP000028252">
    <property type="component" value="Unassembled WGS sequence"/>
</dbReference>
<dbReference type="EMBL" id="JMQN01000057">
    <property type="protein sequence ID" value="KEA62172.1"/>
    <property type="molecule type" value="Genomic_DNA"/>
</dbReference>
<dbReference type="HAMAP" id="MF_00313">
    <property type="entry name" value="Glutaminase"/>
    <property type="match status" value="1"/>
</dbReference>
<evidence type="ECO:0000256" key="6">
    <source>
        <dbReference type="HAMAP-Rule" id="MF_00313"/>
    </source>
</evidence>
<comment type="similarity">
    <text evidence="1 6">Belongs to the glutaminase family.</text>
</comment>
<keyword evidence="6" id="KW-0007">Acetylation</keyword>
<sequence length="324" mass="35667">MQEPNWLQELIDHLHTKHASHYEGEIATYIPELGKANPDHFGVAVVTADGRVVEAGNSDVCFTIQSISKPLTYGMALEAYGEERVSKHVGVEPSGDAFNSIELEKITNRPFNPMVNAGAITVTAMLYQHYGERTFHEIMSRFSAAAGRQLEFDEEVYRSESRTGHRNRAIAYLLLNFGMVPEHVEAALDIYFKQCSILVNCRDLATIAATLSNLGTNPITKAEVFDIDRVKDMMSIMFTCGMYDYSGQWAYRVGVPAKSGVSGGVMSVVNRQVGIASYSPLLDSKGNSCRGINLCADLAQELGLHVFDCMNAGSSYLNAMLENQ</sequence>
<dbReference type="AlphaFoldDB" id="A0A081FUG7"/>
<feature type="binding site" evidence="6">
    <location>
        <position position="160"/>
    </location>
    <ligand>
        <name>substrate</name>
    </ligand>
</feature>
<dbReference type="STRING" id="1232683.ADIMK_3833"/>
<evidence type="ECO:0000256" key="5">
    <source>
        <dbReference type="ARBA" id="ARBA00049534"/>
    </source>
</evidence>
<feature type="binding site" evidence="6">
    <location>
        <position position="261"/>
    </location>
    <ligand>
        <name>substrate</name>
    </ligand>
</feature>
<keyword evidence="4 6" id="KW-0378">Hydrolase</keyword>
<keyword evidence="8" id="KW-1185">Reference proteome</keyword>
<dbReference type="InterPro" id="IPR015868">
    <property type="entry name" value="Glutaminase"/>
</dbReference>
<feature type="binding site" evidence="6">
    <location>
        <position position="191"/>
    </location>
    <ligand>
        <name>substrate</name>
    </ligand>
</feature>
<evidence type="ECO:0000256" key="2">
    <source>
        <dbReference type="ARBA" id="ARBA00011881"/>
    </source>
</evidence>
<dbReference type="GO" id="GO:0006543">
    <property type="term" value="P:L-glutamine catabolic process"/>
    <property type="evidence" value="ECO:0007669"/>
    <property type="project" value="TreeGrafter"/>
</dbReference>
<comment type="caution">
    <text evidence="7">The sequence shown here is derived from an EMBL/GenBank/DDBJ whole genome shotgun (WGS) entry which is preliminary data.</text>
</comment>
<dbReference type="RefSeq" id="WP_197027586.1">
    <property type="nucleotide sequence ID" value="NZ_JMQN01000057.1"/>
</dbReference>
<dbReference type="SUPFAM" id="SSF56601">
    <property type="entry name" value="beta-lactamase/transpeptidase-like"/>
    <property type="match status" value="1"/>
</dbReference>
<dbReference type="FunFam" id="3.40.710.10:FF:000005">
    <property type="entry name" value="Glutaminase"/>
    <property type="match status" value="1"/>
</dbReference>